<evidence type="ECO:0000256" key="4">
    <source>
        <dbReference type="SAM" id="SignalP"/>
    </source>
</evidence>
<organism evidence="5 6">
    <name type="scientific">Salipiger thiooxidans</name>
    <dbReference type="NCBI Taxonomy" id="282683"/>
    <lineage>
        <taxon>Bacteria</taxon>
        <taxon>Pseudomonadati</taxon>
        <taxon>Pseudomonadota</taxon>
        <taxon>Alphaproteobacteria</taxon>
        <taxon>Rhodobacterales</taxon>
        <taxon>Roseobacteraceae</taxon>
        <taxon>Salipiger</taxon>
    </lineage>
</organism>
<evidence type="ECO:0000256" key="2">
    <source>
        <dbReference type="ARBA" id="ARBA00022729"/>
    </source>
</evidence>
<dbReference type="CDD" id="cd13680">
    <property type="entry name" value="PBP2_TRAP_SBP_like_4"/>
    <property type="match status" value="1"/>
</dbReference>
<dbReference type="PANTHER" id="PTHR33376:SF4">
    <property type="entry name" value="SIALIC ACID-BINDING PERIPLASMIC PROTEIN SIAP"/>
    <property type="match status" value="1"/>
</dbReference>
<reference evidence="6" key="1">
    <citation type="submission" date="2016-10" db="EMBL/GenBank/DDBJ databases">
        <authorList>
            <person name="Varghese N."/>
            <person name="Submissions S."/>
        </authorList>
    </citation>
    <scope>NUCLEOTIDE SEQUENCE [LARGE SCALE GENOMIC DNA]</scope>
    <source>
        <strain evidence="6">DSM 10146</strain>
    </source>
</reference>
<dbReference type="InterPro" id="IPR038404">
    <property type="entry name" value="TRAP_DctP_sf"/>
</dbReference>
<dbReference type="Pfam" id="PF03480">
    <property type="entry name" value="DctP"/>
    <property type="match status" value="1"/>
</dbReference>
<sequence length="331" mass="35103">MKAFVTGLLLASTAIVATTSAAMAERTLRATVQVAVNHPIGANVVTFKEKLEEISGGEMSVEIYDSAQLFKGSEVPKAVASGAIDMGVVLADEYSGTLPAAGIFSVPFLFPTYEVLAKAADPEGDFRKAFDGMIGSTGTKVLWWQDYGPVQLLSKGEALTSPDQMKGKLVRALGKPSGDFIDAVGGTPVVIGGSEQFMAYQRGTVDVGMSGTTAVESRKLYEVMDHVTMTNHSLAEFIVVINDGLFDSLSDEEKAWVTEAAMTAEQSLRDQTEANNMASAEWLADGRATVTELTPEQVTAWQEAAAPAVDVFVKDGGDLGKQLVDAVQALY</sequence>
<keyword evidence="2 4" id="KW-0732">Signal</keyword>
<protein>
    <submittedName>
        <fullName evidence="5">C4-dicarboxylate-binding protein DctP</fullName>
    </submittedName>
</protein>
<feature type="chain" id="PRO_5011632066" evidence="4">
    <location>
        <begin position="25"/>
        <end position="331"/>
    </location>
</feature>
<evidence type="ECO:0000313" key="6">
    <source>
        <dbReference type="Proteomes" id="UP000198994"/>
    </source>
</evidence>
<dbReference type="GO" id="GO:0042597">
    <property type="term" value="C:periplasmic space"/>
    <property type="evidence" value="ECO:0007669"/>
    <property type="project" value="UniProtKB-SubCell"/>
</dbReference>
<keyword evidence="3" id="KW-0574">Periplasm</keyword>
<dbReference type="Proteomes" id="UP000198994">
    <property type="component" value="Unassembled WGS sequence"/>
</dbReference>
<dbReference type="EMBL" id="FNAV01000018">
    <property type="protein sequence ID" value="SDF35696.1"/>
    <property type="molecule type" value="Genomic_DNA"/>
</dbReference>
<feature type="signal peptide" evidence="4">
    <location>
        <begin position="1"/>
        <end position="24"/>
    </location>
</feature>
<dbReference type="GO" id="GO:0055085">
    <property type="term" value="P:transmembrane transport"/>
    <property type="evidence" value="ECO:0007669"/>
    <property type="project" value="InterPro"/>
</dbReference>
<dbReference type="NCBIfam" id="NF037995">
    <property type="entry name" value="TRAP_S1"/>
    <property type="match status" value="1"/>
</dbReference>
<dbReference type="PANTHER" id="PTHR33376">
    <property type="match status" value="1"/>
</dbReference>
<proteinExistence type="predicted"/>
<dbReference type="STRING" id="282683.SAMN04488105_11838"/>
<accession>A0A1G7KEZ5</accession>
<gene>
    <name evidence="5" type="ORF">SAMN04488105_11838</name>
</gene>
<evidence type="ECO:0000256" key="1">
    <source>
        <dbReference type="ARBA" id="ARBA00004418"/>
    </source>
</evidence>
<name>A0A1G7KEZ5_9RHOB</name>
<evidence type="ECO:0000313" key="5">
    <source>
        <dbReference type="EMBL" id="SDF35696.1"/>
    </source>
</evidence>
<dbReference type="InterPro" id="IPR018389">
    <property type="entry name" value="DctP_fam"/>
</dbReference>
<dbReference type="OrthoDB" id="8673861at2"/>
<dbReference type="Gene3D" id="3.40.190.170">
    <property type="entry name" value="Bacterial extracellular solute-binding protein, family 7"/>
    <property type="match status" value="1"/>
</dbReference>
<keyword evidence="6" id="KW-1185">Reference proteome</keyword>
<dbReference type="AlphaFoldDB" id="A0A1G7KEZ5"/>
<dbReference type="RefSeq" id="WP_089963029.1">
    <property type="nucleotide sequence ID" value="NZ_FNAV01000018.1"/>
</dbReference>
<comment type="subcellular location">
    <subcellularLocation>
        <location evidence="1">Periplasm</location>
    </subcellularLocation>
</comment>
<evidence type="ECO:0000256" key="3">
    <source>
        <dbReference type="ARBA" id="ARBA00022764"/>
    </source>
</evidence>